<dbReference type="CDD" id="cd05233">
    <property type="entry name" value="SDR_c"/>
    <property type="match status" value="1"/>
</dbReference>
<name>A0ABV3ENY3_9ACTN</name>
<dbReference type="InterPro" id="IPR029058">
    <property type="entry name" value="AB_hydrolase_fold"/>
</dbReference>
<dbReference type="PANTHER" id="PTHR24322">
    <property type="entry name" value="PKSB"/>
    <property type="match status" value="1"/>
</dbReference>
<reference evidence="4 5" key="1">
    <citation type="submission" date="2024-06" db="EMBL/GenBank/DDBJ databases">
        <title>The Natural Products Discovery Center: Release of the First 8490 Sequenced Strains for Exploring Actinobacteria Biosynthetic Diversity.</title>
        <authorList>
            <person name="Kalkreuter E."/>
            <person name="Kautsar S.A."/>
            <person name="Yang D."/>
            <person name="Bader C.D."/>
            <person name="Teijaro C.N."/>
            <person name="Fluegel L."/>
            <person name="Davis C.M."/>
            <person name="Simpson J.R."/>
            <person name="Lauterbach L."/>
            <person name="Steele A.D."/>
            <person name="Gui C."/>
            <person name="Meng S."/>
            <person name="Li G."/>
            <person name="Viehrig K."/>
            <person name="Ye F."/>
            <person name="Su P."/>
            <person name="Kiefer A.F."/>
            <person name="Nichols A."/>
            <person name="Cepeda A.J."/>
            <person name="Yan W."/>
            <person name="Fan B."/>
            <person name="Jiang Y."/>
            <person name="Adhikari A."/>
            <person name="Zheng C.-J."/>
            <person name="Schuster L."/>
            <person name="Cowan T.M."/>
            <person name="Smanski M.J."/>
            <person name="Chevrette M.G."/>
            <person name="De Carvalho L.P.S."/>
            <person name="Shen B."/>
        </authorList>
    </citation>
    <scope>NUCLEOTIDE SEQUENCE [LARGE SCALE GENOMIC DNA]</scope>
    <source>
        <strain evidence="4 5">NPDC048117</strain>
    </source>
</reference>
<gene>
    <name evidence="4" type="ORF">AB0D95_11280</name>
</gene>
<comment type="caution">
    <text evidence="4">The sequence shown here is derived from an EMBL/GenBank/DDBJ whole genome shotgun (WGS) entry which is preliminary data.</text>
</comment>
<organism evidence="4 5">
    <name type="scientific">Streptomyces chilikensis</name>
    <dbReference type="NCBI Taxonomy" id="1194079"/>
    <lineage>
        <taxon>Bacteria</taxon>
        <taxon>Bacillati</taxon>
        <taxon>Actinomycetota</taxon>
        <taxon>Actinomycetes</taxon>
        <taxon>Kitasatosporales</taxon>
        <taxon>Streptomycetaceae</taxon>
        <taxon>Streptomyces</taxon>
    </lineage>
</organism>
<evidence type="ECO:0000256" key="2">
    <source>
        <dbReference type="ARBA" id="ARBA00023002"/>
    </source>
</evidence>
<dbReference type="PANTHER" id="PTHR24322:SF736">
    <property type="entry name" value="RETINOL DEHYDROGENASE 10"/>
    <property type="match status" value="1"/>
</dbReference>
<dbReference type="Pfam" id="PF00561">
    <property type="entry name" value="Abhydrolase_1"/>
    <property type="match status" value="1"/>
</dbReference>
<keyword evidence="5" id="KW-1185">Reference proteome</keyword>
<dbReference type="InterPro" id="IPR036291">
    <property type="entry name" value="NAD(P)-bd_dom_sf"/>
</dbReference>
<evidence type="ECO:0000256" key="1">
    <source>
        <dbReference type="ARBA" id="ARBA00006484"/>
    </source>
</evidence>
<accession>A0ABV3ENY3</accession>
<feature type="domain" description="AB hydrolase-1" evidence="3">
    <location>
        <begin position="31"/>
        <end position="286"/>
    </location>
</feature>
<dbReference type="Gene3D" id="3.40.50.720">
    <property type="entry name" value="NAD(P)-binding Rossmann-like Domain"/>
    <property type="match status" value="1"/>
</dbReference>
<keyword evidence="2" id="KW-0560">Oxidoreductase</keyword>
<evidence type="ECO:0000313" key="4">
    <source>
        <dbReference type="EMBL" id="MEU9577835.1"/>
    </source>
</evidence>
<protein>
    <submittedName>
        <fullName evidence="4">SDR family oxidoreductase</fullName>
    </submittedName>
</protein>
<evidence type="ECO:0000313" key="5">
    <source>
        <dbReference type="Proteomes" id="UP001551584"/>
    </source>
</evidence>
<dbReference type="Gene3D" id="3.40.50.1820">
    <property type="entry name" value="alpha/beta hydrolase"/>
    <property type="match status" value="1"/>
</dbReference>
<dbReference type="NCBIfam" id="NF004514">
    <property type="entry name" value="PRK05855.1"/>
    <property type="match status" value="1"/>
</dbReference>
<evidence type="ECO:0000259" key="3">
    <source>
        <dbReference type="Pfam" id="PF00561"/>
    </source>
</evidence>
<dbReference type="SUPFAM" id="SSF53474">
    <property type="entry name" value="alpha/beta-Hydrolases"/>
    <property type="match status" value="1"/>
</dbReference>
<dbReference type="InterPro" id="IPR002347">
    <property type="entry name" value="SDR_fam"/>
</dbReference>
<dbReference type="EMBL" id="JBEZNA010000019">
    <property type="protein sequence ID" value="MEU9577835.1"/>
    <property type="molecule type" value="Genomic_DNA"/>
</dbReference>
<dbReference type="InterPro" id="IPR000073">
    <property type="entry name" value="AB_hydrolase_1"/>
</dbReference>
<dbReference type="Proteomes" id="UP001551584">
    <property type="component" value="Unassembled WGS sequence"/>
</dbReference>
<proteinExistence type="inferred from homology"/>
<sequence length="539" mass="57195">MALKGARERMVRSGEVDLCVAELGPAGGERPTVVLLHGYPDTKEIWSEVAGRLAERFHVVLYDVRGHGRSTAPRPPRGGYALERLGDDFLAVTEAVSPGRPVHLVGHDWGSVQGWDFVTRPRTAVRIASFTTISGPSLDHFSHWMRRGLTRPSPRRTARVLGQAARSWYVAALHVPVVPELLWRVTPALTRSWRALLRKSEGVEPEEYPTSSLGSDGARGAWLYRDNVRSSLRIPRADARTDLPVQLVVALRDPFLSPSLYDGLEHWAPRLVRRTLPVGHAVPLTRPDQLARWVTGFVTDVEAGRTPSPTRPGSAGERFAGQLVLVTGAGGGAGRATALAFAEAGARVVCVDADGEDAAAAAEAARAAGAPNAWAEELDVADAGAVERLAERVRAERGVVDVLVHAPAGLPGSLLDAPPGAWERALGSGVGGAVHMARAFVRPMAERAQGGHVVHLAAGGAGAAGTVALSEALRTELAGRGIGVSTVRTARTGRRVPPERIAAAVLDAVLHGRSEVEAAPERPAARLLSRVRKDRSPSA</sequence>
<dbReference type="Pfam" id="PF00106">
    <property type="entry name" value="adh_short"/>
    <property type="match status" value="1"/>
</dbReference>
<dbReference type="SUPFAM" id="SSF51735">
    <property type="entry name" value="NAD(P)-binding Rossmann-fold domains"/>
    <property type="match status" value="1"/>
</dbReference>
<dbReference type="RefSeq" id="WP_359271317.1">
    <property type="nucleotide sequence ID" value="NZ_JBEZNA010000019.1"/>
</dbReference>
<comment type="similarity">
    <text evidence="1">Belongs to the short-chain dehydrogenases/reductases (SDR) family.</text>
</comment>